<dbReference type="InParanoid" id="A0A2T2ZS37"/>
<organism evidence="1 2">
    <name type="scientific">Coniella lustricola</name>
    <dbReference type="NCBI Taxonomy" id="2025994"/>
    <lineage>
        <taxon>Eukaryota</taxon>
        <taxon>Fungi</taxon>
        <taxon>Dikarya</taxon>
        <taxon>Ascomycota</taxon>
        <taxon>Pezizomycotina</taxon>
        <taxon>Sordariomycetes</taxon>
        <taxon>Sordariomycetidae</taxon>
        <taxon>Diaporthales</taxon>
        <taxon>Schizoparmaceae</taxon>
        <taxon>Coniella</taxon>
    </lineage>
</organism>
<keyword evidence="2" id="KW-1185">Reference proteome</keyword>
<dbReference type="Proteomes" id="UP000241462">
    <property type="component" value="Unassembled WGS sequence"/>
</dbReference>
<gene>
    <name evidence="1" type="ORF">BD289DRAFT_215542</name>
</gene>
<proteinExistence type="predicted"/>
<evidence type="ECO:0000313" key="2">
    <source>
        <dbReference type="Proteomes" id="UP000241462"/>
    </source>
</evidence>
<sequence>MAGTWKRKRMRCVVGMCGMMVDWRSESPIIVVNKRSGRDGCGKIERHMDWDLACWHSCMHSIPLFMKTLEHLVIAIAIAVAATTTTTTTTTKQDGKYTRTWLSNLIIRRNDTPLSEYRREKIDMTILQQYAYLPLRLDLCSSCCCFYSEYAHSVSLLSPC</sequence>
<dbReference type="AlphaFoldDB" id="A0A2T2ZS37"/>
<protein>
    <submittedName>
        <fullName evidence="1">Uncharacterized protein</fullName>
    </submittedName>
</protein>
<evidence type="ECO:0000313" key="1">
    <source>
        <dbReference type="EMBL" id="PSR74640.1"/>
    </source>
</evidence>
<dbReference type="EMBL" id="KZ678851">
    <property type="protein sequence ID" value="PSR74640.1"/>
    <property type="molecule type" value="Genomic_DNA"/>
</dbReference>
<accession>A0A2T2ZS37</accession>
<name>A0A2T2ZS37_9PEZI</name>
<reference evidence="1 2" key="1">
    <citation type="journal article" date="2018" name="Mycol. Prog.">
        <title>Coniella lustricola, a new species from submerged detritus.</title>
        <authorList>
            <person name="Raudabaugh D.B."/>
            <person name="Iturriaga T."/>
            <person name="Carver A."/>
            <person name="Mondo S."/>
            <person name="Pangilinan J."/>
            <person name="Lipzen A."/>
            <person name="He G."/>
            <person name="Amirebrahimi M."/>
            <person name="Grigoriev I.V."/>
            <person name="Miller A.N."/>
        </authorList>
    </citation>
    <scope>NUCLEOTIDE SEQUENCE [LARGE SCALE GENOMIC DNA]</scope>
    <source>
        <strain evidence="1 2">B22-T-1</strain>
    </source>
</reference>